<proteinExistence type="predicted"/>
<accession>A0AAN9X8T3</accession>
<reference evidence="1 2" key="1">
    <citation type="submission" date="2024-01" db="EMBL/GenBank/DDBJ databases">
        <title>The genomes of 5 underutilized Papilionoideae crops provide insights into root nodulation and disease resistanc.</title>
        <authorList>
            <person name="Jiang F."/>
        </authorList>
    </citation>
    <scope>NUCLEOTIDE SEQUENCE [LARGE SCALE GENOMIC DNA]</scope>
    <source>
        <strain evidence="1">DUOXIRENSHENG_FW03</strain>
        <tissue evidence="1">Leaves</tissue>
    </source>
</reference>
<dbReference type="Proteomes" id="UP001386955">
    <property type="component" value="Unassembled WGS sequence"/>
</dbReference>
<protein>
    <submittedName>
        <fullName evidence="1">Uncharacterized protein</fullName>
    </submittedName>
</protein>
<gene>
    <name evidence="1" type="ORF">VNO78_26347</name>
</gene>
<evidence type="ECO:0000313" key="1">
    <source>
        <dbReference type="EMBL" id="KAK7386250.1"/>
    </source>
</evidence>
<organism evidence="1 2">
    <name type="scientific">Psophocarpus tetragonolobus</name>
    <name type="common">Winged bean</name>
    <name type="synonym">Dolichos tetragonolobus</name>
    <dbReference type="NCBI Taxonomy" id="3891"/>
    <lineage>
        <taxon>Eukaryota</taxon>
        <taxon>Viridiplantae</taxon>
        <taxon>Streptophyta</taxon>
        <taxon>Embryophyta</taxon>
        <taxon>Tracheophyta</taxon>
        <taxon>Spermatophyta</taxon>
        <taxon>Magnoliopsida</taxon>
        <taxon>eudicotyledons</taxon>
        <taxon>Gunneridae</taxon>
        <taxon>Pentapetalae</taxon>
        <taxon>rosids</taxon>
        <taxon>fabids</taxon>
        <taxon>Fabales</taxon>
        <taxon>Fabaceae</taxon>
        <taxon>Papilionoideae</taxon>
        <taxon>50 kb inversion clade</taxon>
        <taxon>NPAAA clade</taxon>
        <taxon>indigoferoid/millettioid clade</taxon>
        <taxon>Phaseoleae</taxon>
        <taxon>Psophocarpus</taxon>
    </lineage>
</organism>
<comment type="caution">
    <text evidence="1">The sequence shown here is derived from an EMBL/GenBank/DDBJ whole genome shotgun (WGS) entry which is preliminary data.</text>
</comment>
<evidence type="ECO:0000313" key="2">
    <source>
        <dbReference type="Proteomes" id="UP001386955"/>
    </source>
</evidence>
<dbReference type="AlphaFoldDB" id="A0AAN9X8T3"/>
<keyword evidence="2" id="KW-1185">Reference proteome</keyword>
<name>A0AAN9X8T3_PSOTE</name>
<sequence length="148" mass="16860">MLERSTREERLETRIGGIWQNPKPWLTLYCFVLRSDLNDNGFRVQQNRATDINFVHKISHQIQRSRFFILQTTFLLFSSSAFLLDQDFAGTEMLAVDVASAQCGGGGENDVVPERDFQKLPSAFSGYTLLHLSRPLILSFSKLLANCE</sequence>
<dbReference type="EMBL" id="JAYMYS010000007">
    <property type="protein sequence ID" value="KAK7386250.1"/>
    <property type="molecule type" value="Genomic_DNA"/>
</dbReference>